<accession>A0ABS5YJT4</accession>
<dbReference type="RefSeq" id="WP_215785650.1">
    <property type="nucleotide sequence ID" value="NZ_JAHKKG010000003.1"/>
</dbReference>
<name>A0ABS5YJT4_9ACTN</name>
<sequence>MRGDFRDELTRVDSSLVTMALAVREAMRQASAALLGADAALAQVVIVRDTEIDVLHQVVEDRIYEIVGGRVPAPDDFRMIMTTLRAAADLQRMGGLSAHIARSVLRRHPTPAAAPELAVLFRSMSLVADDLSEKVVTALAEQDVAVAARLDSDDDAMDELHRQLFAVLVSPQWPLDVEAAVDGALLGRFYERYADHAVNIGHHVLFLATGDRP</sequence>
<gene>
    <name evidence="3" type="ORF">KOI35_09125</name>
</gene>
<dbReference type="InterPro" id="IPR038078">
    <property type="entry name" value="PhoU-like_sf"/>
</dbReference>
<evidence type="ECO:0000259" key="2">
    <source>
        <dbReference type="Pfam" id="PF01895"/>
    </source>
</evidence>
<feature type="domain" description="PhoU" evidence="2">
    <location>
        <begin position="122"/>
        <end position="202"/>
    </location>
</feature>
<dbReference type="PANTHER" id="PTHR42930:SF3">
    <property type="entry name" value="PHOSPHATE-SPECIFIC TRANSPORT SYSTEM ACCESSORY PROTEIN PHOU"/>
    <property type="match status" value="1"/>
</dbReference>
<dbReference type="Proteomes" id="UP001519654">
    <property type="component" value="Unassembled WGS sequence"/>
</dbReference>
<keyword evidence="4" id="KW-1185">Reference proteome</keyword>
<evidence type="ECO:0000313" key="4">
    <source>
        <dbReference type="Proteomes" id="UP001519654"/>
    </source>
</evidence>
<keyword evidence="1" id="KW-0592">Phosphate transport</keyword>
<dbReference type="InterPro" id="IPR028366">
    <property type="entry name" value="PhoU"/>
</dbReference>
<organism evidence="3 4">
    <name type="scientific">Paractinoplanes bogorensis</name>
    <dbReference type="NCBI Taxonomy" id="1610840"/>
    <lineage>
        <taxon>Bacteria</taxon>
        <taxon>Bacillati</taxon>
        <taxon>Actinomycetota</taxon>
        <taxon>Actinomycetes</taxon>
        <taxon>Micromonosporales</taxon>
        <taxon>Micromonosporaceae</taxon>
        <taxon>Paractinoplanes</taxon>
    </lineage>
</organism>
<feature type="domain" description="PhoU" evidence="2">
    <location>
        <begin position="17"/>
        <end position="104"/>
    </location>
</feature>
<evidence type="ECO:0000313" key="3">
    <source>
        <dbReference type="EMBL" id="MBU2663667.1"/>
    </source>
</evidence>
<dbReference type="EMBL" id="JAHKKG010000003">
    <property type="protein sequence ID" value="MBU2663667.1"/>
    <property type="molecule type" value="Genomic_DNA"/>
</dbReference>
<protein>
    <submittedName>
        <fullName evidence="3">Phosphate transport system regulatory protein PhoU</fullName>
    </submittedName>
</protein>
<reference evidence="3 4" key="1">
    <citation type="submission" date="2021-06" db="EMBL/GenBank/DDBJ databases">
        <title>Actinoplanes lichenicola sp. nov., and Actinoplanes ovalisporus sp. nov., isolated from lichen in Thailand.</title>
        <authorList>
            <person name="Saeng-In P."/>
            <person name="Kanchanasin P."/>
            <person name="Yuki M."/>
            <person name="Kudo T."/>
            <person name="Ohkuma M."/>
            <person name="Phongsopitanun W."/>
            <person name="Tanasupawat S."/>
        </authorList>
    </citation>
    <scope>NUCLEOTIDE SEQUENCE [LARGE SCALE GENOMIC DNA]</scope>
    <source>
        <strain evidence="3 4">NBRC 110975</strain>
    </source>
</reference>
<dbReference type="Gene3D" id="1.20.58.220">
    <property type="entry name" value="Phosphate transport system protein phou homolog 2, domain 2"/>
    <property type="match status" value="1"/>
</dbReference>
<dbReference type="SUPFAM" id="SSF109755">
    <property type="entry name" value="PhoU-like"/>
    <property type="match status" value="1"/>
</dbReference>
<dbReference type="Pfam" id="PF01895">
    <property type="entry name" value="PhoU"/>
    <property type="match status" value="2"/>
</dbReference>
<keyword evidence="1" id="KW-0813">Transport</keyword>
<dbReference type="PANTHER" id="PTHR42930">
    <property type="entry name" value="PHOSPHATE-SPECIFIC TRANSPORT SYSTEM ACCESSORY PROTEIN PHOU"/>
    <property type="match status" value="1"/>
</dbReference>
<comment type="caution">
    <text evidence="3">The sequence shown here is derived from an EMBL/GenBank/DDBJ whole genome shotgun (WGS) entry which is preliminary data.</text>
</comment>
<proteinExistence type="predicted"/>
<evidence type="ECO:0000256" key="1">
    <source>
        <dbReference type="ARBA" id="ARBA00022592"/>
    </source>
</evidence>
<dbReference type="InterPro" id="IPR026022">
    <property type="entry name" value="PhoU_dom"/>
</dbReference>